<proteinExistence type="inferred from homology"/>
<feature type="domain" description="Phosphoribosyltransferase" evidence="8">
    <location>
        <begin position="58"/>
        <end position="150"/>
    </location>
</feature>
<dbReference type="PATRIC" id="fig|1609969.3.peg.1736"/>
<evidence type="ECO:0000256" key="1">
    <source>
        <dbReference type="ARBA" id="ARBA00004889"/>
    </source>
</evidence>
<dbReference type="InterPro" id="IPR000836">
    <property type="entry name" value="PRTase_dom"/>
</dbReference>
<dbReference type="EC" id="2.4.2.10" evidence="2 7"/>
<keyword evidence="3 7" id="KW-0328">Glycosyltransferase</keyword>
<dbReference type="Pfam" id="PF00156">
    <property type="entry name" value="Pribosyltran"/>
    <property type="match status" value="1"/>
</dbReference>
<gene>
    <name evidence="7" type="primary">pyrE</name>
    <name evidence="9" type="ORF">OMAG_001613</name>
</gene>
<comment type="similarity">
    <text evidence="7">Belongs to the purine/pyrimidine phosphoribosyltransferase family. PyrE subfamily.</text>
</comment>
<dbReference type="CDD" id="cd06223">
    <property type="entry name" value="PRTases_typeI"/>
    <property type="match status" value="1"/>
</dbReference>
<feature type="binding site" evidence="7">
    <location>
        <position position="147"/>
    </location>
    <ligand>
        <name>orotate</name>
        <dbReference type="ChEBI" id="CHEBI:30839"/>
    </ligand>
</feature>
<dbReference type="NCBIfam" id="TIGR01367">
    <property type="entry name" value="pyrE_Therm"/>
    <property type="match status" value="1"/>
</dbReference>
<evidence type="ECO:0000256" key="5">
    <source>
        <dbReference type="ARBA" id="ARBA00022842"/>
    </source>
</evidence>
<evidence type="ECO:0000313" key="10">
    <source>
        <dbReference type="Proteomes" id="UP000033428"/>
    </source>
</evidence>
<sequence length="193" mass="21384">MQEKEILDIFKQCEAYQQGHFKLSSGLHSGFYLQCAKVLQDPVIAERLCRFLAHKMGMIKPDIVIGPAMGGIVISYEMARVLGTRSIFSERDKDGKMALRRGFVLPSGSNVLIAEDVLTTGKSIKEVLELMKDDGISVVGVACLIDRSVELVELQGIRVYSLLRLNIPVYKETDCPLCKEGIPIVKPGSRMIV</sequence>
<keyword evidence="10" id="KW-1185">Reference proteome</keyword>
<keyword evidence="6 7" id="KW-0665">Pyrimidine biosynthesis</keyword>
<keyword evidence="5 7" id="KW-0460">Magnesium</keyword>
<comment type="pathway">
    <text evidence="1 7">Pyrimidine metabolism; UMP biosynthesis via de novo pathway; UMP from orotate: step 1/2.</text>
</comment>
<dbReference type="InterPro" id="IPR029057">
    <property type="entry name" value="PRTase-like"/>
</dbReference>
<evidence type="ECO:0000256" key="4">
    <source>
        <dbReference type="ARBA" id="ARBA00022679"/>
    </source>
</evidence>
<comment type="caution">
    <text evidence="7">Lacks conserved residue(s) required for the propagation of feature annotation.</text>
</comment>
<dbReference type="GO" id="GO:0000287">
    <property type="term" value="F:magnesium ion binding"/>
    <property type="evidence" value="ECO:0007669"/>
    <property type="project" value="UniProtKB-UniRule"/>
</dbReference>
<reference evidence="9 10" key="1">
    <citation type="submission" date="2015-02" db="EMBL/GenBank/DDBJ databases">
        <title>Single-cell genomics of uncultivated deep-branching MTB reveals a conserved set of magnetosome genes.</title>
        <authorList>
            <person name="Kolinko S."/>
            <person name="Richter M."/>
            <person name="Glockner F.O."/>
            <person name="Brachmann A."/>
            <person name="Schuler D."/>
        </authorList>
    </citation>
    <scope>NUCLEOTIDE SEQUENCE [LARGE SCALE GENOMIC DNA]</scope>
    <source>
        <strain evidence="9">SKK-01</strain>
    </source>
</reference>
<feature type="binding site" evidence="7">
    <location>
        <position position="119"/>
    </location>
    <ligand>
        <name>orotate</name>
        <dbReference type="ChEBI" id="CHEBI:30839"/>
    </ligand>
</feature>
<evidence type="ECO:0000256" key="7">
    <source>
        <dbReference type="HAMAP-Rule" id="MF_01208"/>
    </source>
</evidence>
<dbReference type="SUPFAM" id="SSF53271">
    <property type="entry name" value="PRTase-like"/>
    <property type="match status" value="1"/>
</dbReference>
<dbReference type="UniPathway" id="UPA00070">
    <property type="reaction ID" value="UER00119"/>
</dbReference>
<feature type="binding site" evidence="7">
    <location>
        <position position="91"/>
    </location>
    <ligand>
        <name>5-phospho-alpha-D-ribose 1-diphosphate</name>
        <dbReference type="ChEBI" id="CHEBI:58017"/>
        <note>ligand shared between dimeric partners</note>
    </ligand>
</feature>
<dbReference type="PANTHER" id="PTHR19278:SF9">
    <property type="entry name" value="URIDINE 5'-MONOPHOSPHATE SYNTHASE"/>
    <property type="match status" value="1"/>
</dbReference>
<dbReference type="GO" id="GO:0004588">
    <property type="term" value="F:orotate phosphoribosyltransferase activity"/>
    <property type="evidence" value="ECO:0007669"/>
    <property type="project" value="UniProtKB-UniRule"/>
</dbReference>
<dbReference type="PANTHER" id="PTHR19278">
    <property type="entry name" value="OROTATE PHOSPHORIBOSYLTRANSFERASE"/>
    <property type="match status" value="1"/>
</dbReference>
<evidence type="ECO:0000259" key="8">
    <source>
        <dbReference type="Pfam" id="PF00156"/>
    </source>
</evidence>
<dbReference type="GO" id="GO:0019856">
    <property type="term" value="P:pyrimidine nucleobase biosynthetic process"/>
    <property type="evidence" value="ECO:0007669"/>
    <property type="project" value="InterPro"/>
</dbReference>
<comment type="caution">
    <text evidence="9">The sequence shown here is derived from an EMBL/GenBank/DDBJ whole genome shotgun (WGS) entry which is preliminary data.</text>
</comment>
<dbReference type="Gene3D" id="3.40.50.2020">
    <property type="match status" value="1"/>
</dbReference>
<dbReference type="InterPro" id="IPR006273">
    <property type="entry name" value="Orotate_PRibTrfase_bac"/>
</dbReference>
<accession>A0A0F0CR69</accession>
<dbReference type="HAMAP" id="MF_01208">
    <property type="entry name" value="PyrE"/>
    <property type="match status" value="1"/>
</dbReference>
<evidence type="ECO:0000256" key="2">
    <source>
        <dbReference type="ARBA" id="ARBA00011971"/>
    </source>
</evidence>
<evidence type="ECO:0000256" key="3">
    <source>
        <dbReference type="ARBA" id="ARBA00022676"/>
    </source>
</evidence>
<dbReference type="InterPro" id="IPR023031">
    <property type="entry name" value="OPRT"/>
</dbReference>
<name>A0A0F0CR69_9BACT</name>
<keyword evidence="4 7" id="KW-0808">Transferase</keyword>
<organism evidence="9 10">
    <name type="scientific">Candidatus Omnitrophus magneticus</name>
    <dbReference type="NCBI Taxonomy" id="1609969"/>
    <lineage>
        <taxon>Bacteria</taxon>
        <taxon>Pseudomonadati</taxon>
        <taxon>Candidatus Omnitrophota</taxon>
        <taxon>Candidatus Omnitrophus</taxon>
    </lineage>
</organism>
<protein>
    <recommendedName>
        <fullName evidence="2 7">Orotate phosphoribosyltransferase</fullName>
        <shortName evidence="7">OPRT</shortName>
        <shortName evidence="7">OPRTase</shortName>
        <ecNumber evidence="2 7">2.4.2.10</ecNumber>
    </recommendedName>
</protein>
<evidence type="ECO:0000313" key="9">
    <source>
        <dbReference type="EMBL" id="KJJ84509.1"/>
    </source>
</evidence>
<comment type="function">
    <text evidence="7">Catalyzes the transfer of a ribosyl phosphate group from 5-phosphoribose 1-diphosphate to orotate, leading to the formation of orotidine monophosphate (OMP).</text>
</comment>
<comment type="cofactor">
    <cofactor evidence="7">
        <name>Mg(2+)</name>
        <dbReference type="ChEBI" id="CHEBI:18420"/>
    </cofactor>
</comment>
<dbReference type="Proteomes" id="UP000033428">
    <property type="component" value="Unassembled WGS sequence"/>
</dbReference>
<dbReference type="AlphaFoldDB" id="A0A0F0CR69"/>
<evidence type="ECO:0000256" key="6">
    <source>
        <dbReference type="ARBA" id="ARBA00022975"/>
    </source>
</evidence>
<comment type="subunit">
    <text evidence="7">Homodimer.</text>
</comment>
<dbReference type="EMBL" id="JYNY01000341">
    <property type="protein sequence ID" value="KJJ84509.1"/>
    <property type="molecule type" value="Genomic_DNA"/>
</dbReference>
<dbReference type="GO" id="GO:0044205">
    <property type="term" value="P:'de novo' UMP biosynthetic process"/>
    <property type="evidence" value="ECO:0007669"/>
    <property type="project" value="UniProtKB-UniRule"/>
</dbReference>
<comment type="catalytic activity">
    <reaction evidence="7">
        <text>orotidine 5'-phosphate + diphosphate = orotate + 5-phospho-alpha-D-ribose 1-diphosphate</text>
        <dbReference type="Rhea" id="RHEA:10380"/>
        <dbReference type="ChEBI" id="CHEBI:30839"/>
        <dbReference type="ChEBI" id="CHEBI:33019"/>
        <dbReference type="ChEBI" id="CHEBI:57538"/>
        <dbReference type="ChEBI" id="CHEBI:58017"/>
        <dbReference type="EC" id="2.4.2.10"/>
    </reaction>
</comment>
<feature type="binding site" description="in other chain" evidence="7">
    <location>
        <begin position="115"/>
        <end position="123"/>
    </location>
    <ligand>
        <name>5-phospho-alpha-D-ribose 1-diphosphate</name>
        <dbReference type="ChEBI" id="CHEBI:58017"/>
        <note>ligand shared between dimeric partners</note>
    </ligand>
</feature>